<reference evidence="2 3" key="1">
    <citation type="journal article" date="2019" name="Sci. Rep.">
        <title>Orb-weaving spider Araneus ventricosus genome elucidates the spidroin gene catalogue.</title>
        <authorList>
            <person name="Kono N."/>
            <person name="Nakamura H."/>
            <person name="Ohtoshi R."/>
            <person name="Moran D.A.P."/>
            <person name="Shinohara A."/>
            <person name="Yoshida Y."/>
            <person name="Fujiwara M."/>
            <person name="Mori M."/>
            <person name="Tomita M."/>
            <person name="Arakawa K."/>
        </authorList>
    </citation>
    <scope>NUCLEOTIDE SEQUENCE [LARGE SCALE GENOMIC DNA]</scope>
</reference>
<proteinExistence type="predicted"/>
<name>A0A4Y2B6W6_ARAVE</name>
<accession>A0A4Y2B6W6</accession>
<feature type="region of interest" description="Disordered" evidence="1">
    <location>
        <begin position="1"/>
        <end position="21"/>
    </location>
</feature>
<evidence type="ECO:0000313" key="3">
    <source>
        <dbReference type="Proteomes" id="UP000499080"/>
    </source>
</evidence>
<sequence length="99" mass="11074">MKSEDVSIHSRPNHMKNIRCNNSDTKAGVLTAITSNAAAPPAGDMYRHSDPSITVSLSKRQDLLTYLTTSHPHSRGSFNRQHLINIYRSSSICFLLFFP</sequence>
<keyword evidence="3" id="KW-1185">Reference proteome</keyword>
<dbReference type="EMBL" id="BGPR01000055">
    <property type="protein sequence ID" value="GBL87783.1"/>
    <property type="molecule type" value="Genomic_DNA"/>
</dbReference>
<dbReference type="AlphaFoldDB" id="A0A4Y2B6W6"/>
<evidence type="ECO:0000256" key="1">
    <source>
        <dbReference type="SAM" id="MobiDB-lite"/>
    </source>
</evidence>
<organism evidence="2 3">
    <name type="scientific">Araneus ventricosus</name>
    <name type="common">Orbweaver spider</name>
    <name type="synonym">Epeira ventricosa</name>
    <dbReference type="NCBI Taxonomy" id="182803"/>
    <lineage>
        <taxon>Eukaryota</taxon>
        <taxon>Metazoa</taxon>
        <taxon>Ecdysozoa</taxon>
        <taxon>Arthropoda</taxon>
        <taxon>Chelicerata</taxon>
        <taxon>Arachnida</taxon>
        <taxon>Araneae</taxon>
        <taxon>Araneomorphae</taxon>
        <taxon>Entelegynae</taxon>
        <taxon>Araneoidea</taxon>
        <taxon>Araneidae</taxon>
        <taxon>Araneus</taxon>
    </lineage>
</organism>
<dbReference type="Proteomes" id="UP000499080">
    <property type="component" value="Unassembled WGS sequence"/>
</dbReference>
<evidence type="ECO:0000313" key="2">
    <source>
        <dbReference type="EMBL" id="GBL87783.1"/>
    </source>
</evidence>
<gene>
    <name evidence="2" type="ORF">AVEN_81379_1</name>
</gene>
<comment type="caution">
    <text evidence="2">The sequence shown here is derived from an EMBL/GenBank/DDBJ whole genome shotgun (WGS) entry which is preliminary data.</text>
</comment>
<protein>
    <submittedName>
        <fullName evidence="2">Uncharacterized protein</fullName>
    </submittedName>
</protein>